<dbReference type="InterPro" id="IPR050275">
    <property type="entry name" value="PGM_Phosphatase"/>
</dbReference>
<dbReference type="CDD" id="cd07067">
    <property type="entry name" value="HP_PGM_like"/>
    <property type="match status" value="1"/>
</dbReference>
<dbReference type="Gene3D" id="3.40.50.1240">
    <property type="entry name" value="Phosphoglycerate mutase-like"/>
    <property type="match status" value="1"/>
</dbReference>
<evidence type="ECO:0000313" key="1">
    <source>
        <dbReference type="EMBL" id="MDY0881407.1"/>
    </source>
</evidence>
<protein>
    <submittedName>
        <fullName evidence="1">Histidine phosphatase family protein</fullName>
        <ecNumber evidence="1">3.1.3.-</ecNumber>
    </submittedName>
</protein>
<dbReference type="SUPFAM" id="SSF53254">
    <property type="entry name" value="Phosphoglycerate mutase-like"/>
    <property type="match status" value="1"/>
</dbReference>
<comment type="caution">
    <text evidence="1">The sequence shown here is derived from an EMBL/GenBank/DDBJ whole genome shotgun (WGS) entry which is preliminary data.</text>
</comment>
<dbReference type="Proteomes" id="UP001279642">
    <property type="component" value="Unassembled WGS sequence"/>
</dbReference>
<organism evidence="1 2">
    <name type="scientific">Dongia soli</name>
    <dbReference type="NCBI Taxonomy" id="600628"/>
    <lineage>
        <taxon>Bacteria</taxon>
        <taxon>Pseudomonadati</taxon>
        <taxon>Pseudomonadota</taxon>
        <taxon>Alphaproteobacteria</taxon>
        <taxon>Rhodospirillales</taxon>
        <taxon>Dongiaceae</taxon>
        <taxon>Dongia</taxon>
    </lineage>
</organism>
<proteinExistence type="predicted"/>
<dbReference type="InterPro" id="IPR013078">
    <property type="entry name" value="His_Pase_superF_clade-1"/>
</dbReference>
<keyword evidence="1" id="KW-0378">Hydrolase</keyword>
<dbReference type="PANTHER" id="PTHR48100">
    <property type="entry name" value="BROAD-SPECIFICITY PHOSPHATASE YOR283W-RELATED"/>
    <property type="match status" value="1"/>
</dbReference>
<reference evidence="1 2" key="1">
    <citation type="journal article" date="2016" name="Antonie Van Leeuwenhoek">
        <title>Dongia soli sp. nov., isolated from soil from Dokdo, Korea.</title>
        <authorList>
            <person name="Kim D.U."/>
            <person name="Lee H."/>
            <person name="Kim H."/>
            <person name="Kim S.G."/>
            <person name="Ka J.O."/>
        </authorList>
    </citation>
    <scope>NUCLEOTIDE SEQUENCE [LARGE SCALE GENOMIC DNA]</scope>
    <source>
        <strain evidence="1 2">D78</strain>
    </source>
</reference>
<accession>A0ABU5E688</accession>
<gene>
    <name evidence="1" type="ORF">SMD27_00990</name>
</gene>
<evidence type="ECO:0000313" key="2">
    <source>
        <dbReference type="Proteomes" id="UP001279642"/>
    </source>
</evidence>
<dbReference type="SMART" id="SM00855">
    <property type="entry name" value="PGAM"/>
    <property type="match status" value="1"/>
</dbReference>
<dbReference type="InterPro" id="IPR029033">
    <property type="entry name" value="His_PPase_superfam"/>
</dbReference>
<dbReference type="EC" id="3.1.3.-" evidence="1"/>
<name>A0ABU5E688_9PROT</name>
<dbReference type="GO" id="GO:0016787">
    <property type="term" value="F:hydrolase activity"/>
    <property type="evidence" value="ECO:0007669"/>
    <property type="project" value="UniProtKB-KW"/>
</dbReference>
<keyword evidence="2" id="KW-1185">Reference proteome</keyword>
<dbReference type="PANTHER" id="PTHR48100:SF1">
    <property type="entry name" value="HISTIDINE PHOSPHATASE FAMILY PROTEIN-RELATED"/>
    <property type="match status" value="1"/>
</dbReference>
<dbReference type="EMBL" id="JAXCLW010000001">
    <property type="protein sequence ID" value="MDY0881407.1"/>
    <property type="molecule type" value="Genomic_DNA"/>
</dbReference>
<dbReference type="RefSeq" id="WP_320506472.1">
    <property type="nucleotide sequence ID" value="NZ_JAXCLW010000001.1"/>
</dbReference>
<dbReference type="Pfam" id="PF00300">
    <property type="entry name" value="His_Phos_1"/>
    <property type="match status" value="1"/>
</dbReference>
<sequence>MTQTVTRWWLVRHAPVVGAHGRIYGQDDLDCDCSDAALFAELAILLPTEPVWLVTPLRRTHATADAIHLASGGMKPEIAIEPDLAEQHFGDWQGLTYADLEARRDGVYHRFWHAPADHAPPNGESFRDVIARVSRAIDRHTRQHPGRDIVAVTHGGAIRAALAVALELDPERALGFSIDTCSITRIDRIDGAGEGASWRIVAVNRHPQNLAR</sequence>